<dbReference type="PANTHER" id="PTHR18964">
    <property type="entry name" value="ROK (REPRESSOR, ORF, KINASE) FAMILY"/>
    <property type="match status" value="1"/>
</dbReference>
<protein>
    <recommendedName>
        <fullName evidence="5">Sugar kinase of the NBD/HSP70 family, may contain an N-terminal HTH domain</fullName>
    </recommendedName>
</protein>
<feature type="region of interest" description="Disordered" evidence="2">
    <location>
        <begin position="1"/>
        <end position="20"/>
    </location>
</feature>
<evidence type="ECO:0000313" key="3">
    <source>
        <dbReference type="EMBL" id="GIG71842.1"/>
    </source>
</evidence>
<dbReference type="PANTHER" id="PTHR18964:SF149">
    <property type="entry name" value="BIFUNCTIONAL UDP-N-ACETYLGLUCOSAMINE 2-EPIMERASE_N-ACETYLMANNOSAMINE KINASE"/>
    <property type="match status" value="1"/>
</dbReference>
<evidence type="ECO:0000256" key="2">
    <source>
        <dbReference type="SAM" id="MobiDB-lite"/>
    </source>
</evidence>
<dbReference type="Gene3D" id="3.30.420.40">
    <property type="match status" value="2"/>
</dbReference>
<proteinExistence type="inferred from homology"/>
<dbReference type="AlphaFoldDB" id="A0A8J3LHL0"/>
<dbReference type="Proteomes" id="UP000653674">
    <property type="component" value="Unassembled WGS sequence"/>
</dbReference>
<reference evidence="3" key="1">
    <citation type="submission" date="2021-01" db="EMBL/GenBank/DDBJ databases">
        <title>Whole genome shotgun sequence of Planosporangium flavigriseum NBRC 105377.</title>
        <authorList>
            <person name="Komaki H."/>
            <person name="Tamura T."/>
        </authorList>
    </citation>
    <scope>NUCLEOTIDE SEQUENCE</scope>
    <source>
        <strain evidence="3">NBRC 105377</strain>
    </source>
</reference>
<organism evidence="3 4">
    <name type="scientific">Planosporangium flavigriseum</name>
    <dbReference type="NCBI Taxonomy" id="373681"/>
    <lineage>
        <taxon>Bacteria</taxon>
        <taxon>Bacillati</taxon>
        <taxon>Actinomycetota</taxon>
        <taxon>Actinomycetes</taxon>
        <taxon>Micromonosporales</taxon>
        <taxon>Micromonosporaceae</taxon>
        <taxon>Planosporangium</taxon>
    </lineage>
</organism>
<comment type="caution">
    <text evidence="3">The sequence shown here is derived from an EMBL/GenBank/DDBJ whole genome shotgun (WGS) entry which is preliminary data.</text>
</comment>
<accession>A0A8J3LHL0</accession>
<comment type="similarity">
    <text evidence="1">Belongs to the ROK (NagC/XylR) family.</text>
</comment>
<gene>
    <name evidence="3" type="ORF">Pfl04_02460</name>
</gene>
<keyword evidence="4" id="KW-1185">Reference proteome</keyword>
<evidence type="ECO:0008006" key="5">
    <source>
        <dbReference type="Google" id="ProtNLM"/>
    </source>
</evidence>
<dbReference type="CDD" id="cd23763">
    <property type="entry name" value="ASKHA_ATPase_ROK"/>
    <property type="match status" value="1"/>
</dbReference>
<dbReference type="InterPro" id="IPR043129">
    <property type="entry name" value="ATPase_NBD"/>
</dbReference>
<dbReference type="InterPro" id="IPR000600">
    <property type="entry name" value="ROK"/>
</dbReference>
<dbReference type="EMBL" id="BONU01000001">
    <property type="protein sequence ID" value="GIG71842.1"/>
    <property type="molecule type" value="Genomic_DNA"/>
</dbReference>
<dbReference type="SUPFAM" id="SSF53067">
    <property type="entry name" value="Actin-like ATPase domain"/>
    <property type="match status" value="1"/>
</dbReference>
<dbReference type="Pfam" id="PF00480">
    <property type="entry name" value="ROK"/>
    <property type="match status" value="1"/>
</dbReference>
<sequence length="356" mass="36358">METQSGDDSSGYDSSGYDSSGYDSSGYDSSGYVAGVDLGGTKVRAALADLTGHIVAEEVLATDPRGGAAVAEQIADLIRSLAAQAGIEWTDVRASAVGSPGAYNPQTGAIDLSPNIASFDSLDLRQELVDRLGHPVVLDNDVNMAAFGEQWLGSGRDHRDFVFVAVGTGIGMGIVVNGELCRGARGAAGEISYLPIGTDPFDPANQVRGALEEAVAGATVAQRYEEATGECVSVPVVFERAAAGDAHAVAAIDDEARLIALAVVAVGAVLDPEAVVLGGGIGSRAEMLDPVRSWLTRLGTYAPAVKTSLLGHRAALIGAVAAARDAATCDGAADAASYRNGPPIESIPGSMERDRT</sequence>
<evidence type="ECO:0000313" key="4">
    <source>
        <dbReference type="Proteomes" id="UP000653674"/>
    </source>
</evidence>
<evidence type="ECO:0000256" key="1">
    <source>
        <dbReference type="ARBA" id="ARBA00006479"/>
    </source>
</evidence>
<name>A0A8J3LHL0_9ACTN</name>